<gene>
    <name evidence="1" type="ORF">BWY04_01044</name>
</gene>
<comment type="caution">
    <text evidence="1">The sequence shown here is derived from an EMBL/GenBank/DDBJ whole genome shotgun (WGS) entry which is preliminary data.</text>
</comment>
<protein>
    <submittedName>
        <fullName evidence="1">Uncharacterized protein</fullName>
    </submittedName>
</protein>
<dbReference type="Proteomes" id="UP000485621">
    <property type="component" value="Unassembled WGS sequence"/>
</dbReference>
<evidence type="ECO:0000313" key="1">
    <source>
        <dbReference type="EMBL" id="OQB41081.1"/>
    </source>
</evidence>
<organism evidence="1">
    <name type="scientific">candidate division CPR1 bacterium ADurb.Bin160</name>
    <dbReference type="NCBI Taxonomy" id="1852826"/>
    <lineage>
        <taxon>Bacteria</taxon>
        <taxon>candidate division CPR1</taxon>
    </lineage>
</organism>
<dbReference type="EMBL" id="MWDB01000024">
    <property type="protein sequence ID" value="OQB41081.1"/>
    <property type="molecule type" value="Genomic_DNA"/>
</dbReference>
<reference evidence="1" key="1">
    <citation type="submission" date="2017-02" db="EMBL/GenBank/DDBJ databases">
        <title>Delving into the versatile metabolic prowess of the omnipresent phylum Bacteroidetes.</title>
        <authorList>
            <person name="Nobu M.K."/>
            <person name="Mei R."/>
            <person name="Narihiro T."/>
            <person name="Kuroda K."/>
            <person name="Liu W.-T."/>
        </authorList>
    </citation>
    <scope>NUCLEOTIDE SEQUENCE</scope>
    <source>
        <strain evidence="1">ADurb.Bin160</strain>
    </source>
</reference>
<name>A0A1V5ZLS3_9BACT</name>
<sequence>MDLFEAEQRIIRLESFFNEDNPLSVMNRFVLIEKKLKEIEEEIKTRPTVNEV</sequence>
<accession>A0A1V5ZLS3</accession>
<proteinExistence type="predicted"/>
<dbReference type="AlphaFoldDB" id="A0A1V5ZLS3"/>